<evidence type="ECO:0000256" key="5">
    <source>
        <dbReference type="ARBA" id="ARBA00022741"/>
    </source>
</evidence>
<comment type="cofactor">
    <cofactor evidence="8">
        <name>Mg(2+)</name>
        <dbReference type="ChEBI" id="CHEBI:18420"/>
    </cofactor>
    <cofactor evidence="8">
        <name>Mn(2+)</name>
        <dbReference type="ChEBI" id="CHEBI:29035"/>
    </cofactor>
</comment>
<dbReference type="RefSeq" id="WP_377127432.1">
    <property type="nucleotide sequence ID" value="NZ_JBHRSD010000039.1"/>
</dbReference>
<evidence type="ECO:0000256" key="6">
    <source>
        <dbReference type="ARBA" id="ARBA00022840"/>
    </source>
</evidence>
<comment type="catalytic activity">
    <reaction evidence="8">
        <text>L-tyrosyl-[protein] + UTP = O-(5'-uridylyl)-L-tyrosyl-[protein] + diphosphate</text>
        <dbReference type="Rhea" id="RHEA:83887"/>
        <dbReference type="Rhea" id="RHEA-COMP:10136"/>
        <dbReference type="Rhea" id="RHEA-COMP:20238"/>
        <dbReference type="ChEBI" id="CHEBI:33019"/>
        <dbReference type="ChEBI" id="CHEBI:46398"/>
        <dbReference type="ChEBI" id="CHEBI:46858"/>
        <dbReference type="ChEBI" id="CHEBI:90602"/>
    </reaction>
</comment>
<feature type="binding site" evidence="8">
    <location>
        <position position="82"/>
    </location>
    <ligand>
        <name>ATP</name>
        <dbReference type="ChEBI" id="CHEBI:30616"/>
    </ligand>
</feature>
<feature type="binding site" evidence="8">
    <location>
        <position position="84"/>
    </location>
    <ligand>
        <name>ATP</name>
        <dbReference type="ChEBI" id="CHEBI:30616"/>
    </ligand>
</feature>
<feature type="binding site" evidence="8">
    <location>
        <position position="116"/>
    </location>
    <ligand>
        <name>ATP</name>
        <dbReference type="ChEBI" id="CHEBI:30616"/>
    </ligand>
</feature>
<evidence type="ECO:0000256" key="3">
    <source>
        <dbReference type="ARBA" id="ARBA00022695"/>
    </source>
</evidence>
<dbReference type="NCBIfam" id="NF000658">
    <property type="entry name" value="PRK00029.1"/>
    <property type="match status" value="1"/>
</dbReference>
<evidence type="ECO:0000313" key="9">
    <source>
        <dbReference type="EMBL" id="MFC3034335.1"/>
    </source>
</evidence>
<evidence type="ECO:0000256" key="1">
    <source>
        <dbReference type="ARBA" id="ARBA00009747"/>
    </source>
</evidence>
<feature type="binding site" evidence="8">
    <location>
        <position position="254"/>
    </location>
    <ligand>
        <name>ATP</name>
        <dbReference type="ChEBI" id="CHEBI:30616"/>
    </ligand>
</feature>
<evidence type="ECO:0000256" key="8">
    <source>
        <dbReference type="HAMAP-Rule" id="MF_00692"/>
    </source>
</evidence>
<comment type="function">
    <text evidence="8">Nucleotidyltransferase involved in the post-translational modification of proteins. It can catalyze the addition of adenosine monophosphate (AMP) or uridine monophosphate (UMP) to a protein, resulting in modifications known as AMPylation and UMPylation.</text>
</comment>
<feature type="binding site" evidence="8">
    <location>
        <position position="85"/>
    </location>
    <ligand>
        <name>ATP</name>
        <dbReference type="ChEBI" id="CHEBI:30616"/>
    </ligand>
</feature>
<feature type="binding site" evidence="8">
    <location>
        <position position="245"/>
    </location>
    <ligand>
        <name>Mg(2+)</name>
        <dbReference type="ChEBI" id="CHEBI:18420"/>
    </ligand>
</feature>
<dbReference type="Pfam" id="PF02696">
    <property type="entry name" value="SelO"/>
    <property type="match status" value="1"/>
</dbReference>
<accession>A0ABV7CNU7</accession>
<reference evidence="10" key="1">
    <citation type="journal article" date="2019" name="Int. J. Syst. Evol. Microbiol.">
        <title>The Global Catalogue of Microorganisms (GCM) 10K type strain sequencing project: providing services to taxonomists for standard genome sequencing and annotation.</title>
        <authorList>
            <consortium name="The Broad Institute Genomics Platform"/>
            <consortium name="The Broad Institute Genome Sequencing Center for Infectious Disease"/>
            <person name="Wu L."/>
            <person name="Ma J."/>
        </authorList>
    </citation>
    <scope>NUCLEOTIDE SEQUENCE [LARGE SCALE GENOMIC DNA]</scope>
    <source>
        <strain evidence="10">KCTC 42730</strain>
    </source>
</reference>
<dbReference type="InterPro" id="IPR003846">
    <property type="entry name" value="SelO"/>
</dbReference>
<comment type="similarity">
    <text evidence="1 8">Belongs to the SELO family.</text>
</comment>
<proteinExistence type="inferred from homology"/>
<feature type="active site" description="Proton acceptor" evidence="8">
    <location>
        <position position="244"/>
    </location>
</feature>
<feature type="binding site" evidence="8">
    <location>
        <position position="254"/>
    </location>
    <ligand>
        <name>Mg(2+)</name>
        <dbReference type="ChEBI" id="CHEBI:18420"/>
    </ligand>
</feature>
<comment type="catalytic activity">
    <reaction evidence="8">
        <text>L-seryl-[protein] + ATP = 3-O-(5'-adenylyl)-L-seryl-[protein] + diphosphate</text>
        <dbReference type="Rhea" id="RHEA:58120"/>
        <dbReference type="Rhea" id="RHEA-COMP:9863"/>
        <dbReference type="Rhea" id="RHEA-COMP:15073"/>
        <dbReference type="ChEBI" id="CHEBI:29999"/>
        <dbReference type="ChEBI" id="CHEBI:30616"/>
        <dbReference type="ChEBI" id="CHEBI:33019"/>
        <dbReference type="ChEBI" id="CHEBI:142516"/>
        <dbReference type="EC" id="2.7.7.108"/>
    </reaction>
</comment>
<keyword evidence="7 8" id="KW-0460">Magnesium</keyword>
<keyword evidence="3 8" id="KW-0548">Nucleotidyltransferase</keyword>
<dbReference type="HAMAP" id="MF_00692">
    <property type="entry name" value="SelO"/>
    <property type="match status" value="1"/>
</dbReference>
<organism evidence="9 10">
    <name type="scientific">Pseudoalteromonas fenneropenaei</name>
    <dbReference type="NCBI Taxonomy" id="1737459"/>
    <lineage>
        <taxon>Bacteria</taxon>
        <taxon>Pseudomonadati</taxon>
        <taxon>Pseudomonadota</taxon>
        <taxon>Gammaproteobacteria</taxon>
        <taxon>Alteromonadales</taxon>
        <taxon>Pseudoalteromonadaceae</taxon>
        <taxon>Pseudoalteromonas</taxon>
    </lineage>
</organism>
<sequence length="475" mass="52519">MYFNPSRYTALGSALASPAEREHFPNAKLVLWHQQLADGLAWPWSAAGSLAFLAGEPDKSLVESVALAYSGHQFGQFNPSLGDGRAHLLAQLDTPLGWFDLQSKGSGATRFSRGGDGLCALGPAVREFVMSQAMAALGVPTTHCLGVISTGQMVYRQGAEQGAVVFRLATSHIRVGSFQYLALQQDEGALWQLLELAIKTHYPEIDATGSQRVLAFFKHVCERQVKLIIHWLRVGFIHGVMNTDNTLISGDTIDYGPCAMMEGYDLNTVFSSIDRNGRYAFGQQANIASWNCARLAECLIPLLGDDEQQAVTELSAVLAQFATQFHHEYEKMWCDKLGLMPDNATHQQLLVEFKTLLTEHKFDYTNTFAALTCLLANGHASPFALPVQLNDWCERWLAAIETQAALAIMRTSNPAIIPRNHLVEHFIAEAKQGRYEELEVWLKALSSPYHYEQLDSRYITPDPNAGAGYQTFCGT</sequence>
<name>A0ABV7CNU7_9GAMM</name>
<keyword evidence="10" id="KW-1185">Reference proteome</keyword>
<keyword evidence="2 8" id="KW-0808">Transferase</keyword>
<gene>
    <name evidence="8" type="primary">ydiU</name>
    <name evidence="8" type="synonym">selO</name>
    <name evidence="9" type="ORF">ACFOEE_17655</name>
</gene>
<protein>
    <recommendedName>
        <fullName evidence="8">Protein nucleotidyltransferase YdiU</fullName>
        <ecNumber evidence="8">2.7.7.-</ecNumber>
    </recommendedName>
    <alternativeName>
        <fullName evidence="8">Protein adenylyltransferase YdiU</fullName>
        <ecNumber evidence="8">2.7.7.108</ecNumber>
    </alternativeName>
    <alternativeName>
        <fullName evidence="8">Protein uridylyltransferase YdiU</fullName>
        <ecNumber evidence="8">2.7.7.-</ecNumber>
    </alternativeName>
</protein>
<keyword evidence="8" id="KW-0464">Manganese</keyword>
<feature type="binding site" evidence="8">
    <location>
        <position position="117"/>
    </location>
    <ligand>
        <name>ATP</name>
        <dbReference type="ChEBI" id="CHEBI:30616"/>
    </ligand>
</feature>
<dbReference type="PANTHER" id="PTHR32057:SF14">
    <property type="entry name" value="PROTEIN ADENYLYLTRANSFERASE SELO, MITOCHONDRIAL"/>
    <property type="match status" value="1"/>
</dbReference>
<evidence type="ECO:0000256" key="7">
    <source>
        <dbReference type="ARBA" id="ARBA00022842"/>
    </source>
</evidence>
<feature type="binding site" evidence="8">
    <location>
        <position position="174"/>
    </location>
    <ligand>
        <name>ATP</name>
        <dbReference type="ChEBI" id="CHEBI:30616"/>
    </ligand>
</feature>
<feature type="binding site" evidence="8">
    <location>
        <position position="167"/>
    </location>
    <ligand>
        <name>ATP</name>
        <dbReference type="ChEBI" id="CHEBI:30616"/>
    </ligand>
</feature>
<keyword evidence="6 8" id="KW-0067">ATP-binding</keyword>
<comment type="catalytic activity">
    <reaction evidence="8">
        <text>L-threonyl-[protein] + ATP = 3-O-(5'-adenylyl)-L-threonyl-[protein] + diphosphate</text>
        <dbReference type="Rhea" id="RHEA:54292"/>
        <dbReference type="Rhea" id="RHEA-COMP:11060"/>
        <dbReference type="Rhea" id="RHEA-COMP:13847"/>
        <dbReference type="ChEBI" id="CHEBI:30013"/>
        <dbReference type="ChEBI" id="CHEBI:30616"/>
        <dbReference type="ChEBI" id="CHEBI:33019"/>
        <dbReference type="ChEBI" id="CHEBI:138113"/>
        <dbReference type="EC" id="2.7.7.108"/>
    </reaction>
</comment>
<dbReference type="EC" id="2.7.7.108" evidence="8"/>
<keyword evidence="4 8" id="KW-0479">Metal-binding</keyword>
<feature type="binding site" evidence="8">
    <location>
        <position position="104"/>
    </location>
    <ligand>
        <name>ATP</name>
        <dbReference type="ChEBI" id="CHEBI:30616"/>
    </ligand>
</feature>
<comment type="caution">
    <text evidence="9">The sequence shown here is derived from an EMBL/GenBank/DDBJ whole genome shotgun (WGS) entry which is preliminary data.</text>
</comment>
<dbReference type="EMBL" id="JBHRSD010000039">
    <property type="protein sequence ID" value="MFC3034335.1"/>
    <property type="molecule type" value="Genomic_DNA"/>
</dbReference>
<dbReference type="PANTHER" id="PTHR32057">
    <property type="entry name" value="PROTEIN ADENYLYLTRANSFERASE SELO, MITOCHONDRIAL"/>
    <property type="match status" value="1"/>
</dbReference>
<dbReference type="EC" id="2.7.7.-" evidence="8"/>
<evidence type="ECO:0000256" key="4">
    <source>
        <dbReference type="ARBA" id="ARBA00022723"/>
    </source>
</evidence>
<comment type="catalytic activity">
    <reaction evidence="8">
        <text>L-tyrosyl-[protein] + ATP = O-(5'-adenylyl)-L-tyrosyl-[protein] + diphosphate</text>
        <dbReference type="Rhea" id="RHEA:54288"/>
        <dbReference type="Rhea" id="RHEA-COMP:10136"/>
        <dbReference type="Rhea" id="RHEA-COMP:13846"/>
        <dbReference type="ChEBI" id="CHEBI:30616"/>
        <dbReference type="ChEBI" id="CHEBI:33019"/>
        <dbReference type="ChEBI" id="CHEBI:46858"/>
        <dbReference type="ChEBI" id="CHEBI:83624"/>
        <dbReference type="EC" id="2.7.7.108"/>
    </reaction>
</comment>
<evidence type="ECO:0000313" key="10">
    <source>
        <dbReference type="Proteomes" id="UP001595453"/>
    </source>
</evidence>
<dbReference type="Proteomes" id="UP001595453">
    <property type="component" value="Unassembled WGS sequence"/>
</dbReference>
<comment type="catalytic activity">
    <reaction evidence="8">
        <text>L-seryl-[protein] + UTP = O-(5'-uridylyl)-L-seryl-[protein] + diphosphate</text>
        <dbReference type="Rhea" id="RHEA:64604"/>
        <dbReference type="Rhea" id="RHEA-COMP:9863"/>
        <dbReference type="Rhea" id="RHEA-COMP:16635"/>
        <dbReference type="ChEBI" id="CHEBI:29999"/>
        <dbReference type="ChEBI" id="CHEBI:33019"/>
        <dbReference type="ChEBI" id="CHEBI:46398"/>
        <dbReference type="ChEBI" id="CHEBI:156051"/>
    </reaction>
</comment>
<evidence type="ECO:0000256" key="2">
    <source>
        <dbReference type="ARBA" id="ARBA00022679"/>
    </source>
</evidence>
<keyword evidence="5 8" id="KW-0547">Nucleotide-binding</keyword>
<comment type="catalytic activity">
    <reaction evidence="8">
        <text>L-histidyl-[protein] + UTP = N(tele)-(5'-uridylyl)-L-histidyl-[protein] + diphosphate</text>
        <dbReference type="Rhea" id="RHEA:83891"/>
        <dbReference type="Rhea" id="RHEA-COMP:9745"/>
        <dbReference type="Rhea" id="RHEA-COMP:20239"/>
        <dbReference type="ChEBI" id="CHEBI:29979"/>
        <dbReference type="ChEBI" id="CHEBI:33019"/>
        <dbReference type="ChEBI" id="CHEBI:46398"/>
        <dbReference type="ChEBI" id="CHEBI:233474"/>
    </reaction>
</comment>